<dbReference type="AlphaFoldDB" id="A0AAJ0GQY5"/>
<accession>A0AAJ0GQY5</accession>
<dbReference type="Proteomes" id="UP001273166">
    <property type="component" value="Unassembled WGS sequence"/>
</dbReference>
<evidence type="ECO:0008006" key="4">
    <source>
        <dbReference type="Google" id="ProtNLM"/>
    </source>
</evidence>
<reference evidence="2" key="1">
    <citation type="journal article" date="2023" name="Mol. Phylogenet. Evol.">
        <title>Genome-scale phylogeny and comparative genomics of the fungal order Sordariales.</title>
        <authorList>
            <person name="Hensen N."/>
            <person name="Bonometti L."/>
            <person name="Westerberg I."/>
            <person name="Brannstrom I.O."/>
            <person name="Guillou S."/>
            <person name="Cros-Aarteil S."/>
            <person name="Calhoun S."/>
            <person name="Haridas S."/>
            <person name="Kuo A."/>
            <person name="Mondo S."/>
            <person name="Pangilinan J."/>
            <person name="Riley R."/>
            <person name="LaButti K."/>
            <person name="Andreopoulos B."/>
            <person name="Lipzen A."/>
            <person name="Chen C."/>
            <person name="Yan M."/>
            <person name="Daum C."/>
            <person name="Ng V."/>
            <person name="Clum A."/>
            <person name="Steindorff A."/>
            <person name="Ohm R.A."/>
            <person name="Martin F."/>
            <person name="Silar P."/>
            <person name="Natvig D.O."/>
            <person name="Lalanne C."/>
            <person name="Gautier V."/>
            <person name="Ament-Velasquez S.L."/>
            <person name="Kruys A."/>
            <person name="Hutchinson M.I."/>
            <person name="Powell A.J."/>
            <person name="Barry K."/>
            <person name="Miller A.N."/>
            <person name="Grigoriev I.V."/>
            <person name="Debuchy R."/>
            <person name="Gladieux P."/>
            <person name="Hiltunen Thoren M."/>
            <person name="Johannesson H."/>
        </authorList>
    </citation>
    <scope>NUCLEOTIDE SEQUENCE</scope>
    <source>
        <strain evidence="2">CBS 333.67</strain>
    </source>
</reference>
<evidence type="ECO:0000313" key="2">
    <source>
        <dbReference type="EMBL" id="KAK3304270.1"/>
    </source>
</evidence>
<comment type="caution">
    <text evidence="2">The sequence shown here is derived from an EMBL/GenBank/DDBJ whole genome shotgun (WGS) entry which is preliminary data.</text>
</comment>
<sequence>MVWGRKPKPLFAFAFSLFAIVNMTRGSESGPSWPGEDLSGQRRGQRKLFYPLMTWRGLITSHVILGPFIHHTGRKIV</sequence>
<feature type="non-terminal residue" evidence="2">
    <location>
        <position position="77"/>
    </location>
</feature>
<reference evidence="2" key="2">
    <citation type="submission" date="2023-06" db="EMBL/GenBank/DDBJ databases">
        <authorList>
            <consortium name="Lawrence Berkeley National Laboratory"/>
            <person name="Mondo S.J."/>
            <person name="Hensen N."/>
            <person name="Bonometti L."/>
            <person name="Westerberg I."/>
            <person name="Brannstrom I.O."/>
            <person name="Guillou S."/>
            <person name="Cros-Aarteil S."/>
            <person name="Calhoun S."/>
            <person name="Haridas S."/>
            <person name="Kuo A."/>
            <person name="Pangilinan J."/>
            <person name="Riley R."/>
            <person name="Labutti K."/>
            <person name="Andreopoulos B."/>
            <person name="Lipzen A."/>
            <person name="Chen C."/>
            <person name="Yanf M."/>
            <person name="Daum C."/>
            <person name="Ng V."/>
            <person name="Clum A."/>
            <person name="Steindorff A."/>
            <person name="Ohm R."/>
            <person name="Martin F."/>
            <person name="Silar P."/>
            <person name="Natvig D."/>
            <person name="Lalanne C."/>
            <person name="Gautier V."/>
            <person name="Ament-Velasquez S.L."/>
            <person name="Kruys A."/>
            <person name="Hutchinson M.I."/>
            <person name="Powell A.J."/>
            <person name="Barry K."/>
            <person name="Miller A.N."/>
            <person name="Grigoriev I.V."/>
            <person name="Debuchy R."/>
            <person name="Gladieux P."/>
            <person name="Thoren M.H."/>
            <person name="Johannesson H."/>
        </authorList>
    </citation>
    <scope>NUCLEOTIDE SEQUENCE</scope>
    <source>
        <strain evidence="2">CBS 333.67</strain>
    </source>
</reference>
<dbReference type="RefSeq" id="XP_062720050.1">
    <property type="nucleotide sequence ID" value="XM_062869532.1"/>
</dbReference>
<name>A0AAJ0GQY5_9PEZI</name>
<keyword evidence="1" id="KW-0732">Signal</keyword>
<feature type="chain" id="PRO_5042600058" description="Secreted protein" evidence="1">
    <location>
        <begin position="27"/>
        <end position="77"/>
    </location>
</feature>
<keyword evidence="3" id="KW-1185">Reference proteome</keyword>
<protein>
    <recommendedName>
        <fullName evidence="4">Secreted protein</fullName>
    </recommendedName>
</protein>
<feature type="signal peptide" evidence="1">
    <location>
        <begin position="1"/>
        <end position="26"/>
    </location>
</feature>
<evidence type="ECO:0000256" key="1">
    <source>
        <dbReference type="SAM" id="SignalP"/>
    </source>
</evidence>
<gene>
    <name evidence="2" type="ORF">B0T15DRAFT_535965</name>
</gene>
<proteinExistence type="predicted"/>
<dbReference type="GeneID" id="87888361"/>
<dbReference type="EMBL" id="JAUDZG010000005">
    <property type="protein sequence ID" value="KAK3304270.1"/>
    <property type="molecule type" value="Genomic_DNA"/>
</dbReference>
<evidence type="ECO:0000313" key="3">
    <source>
        <dbReference type="Proteomes" id="UP001273166"/>
    </source>
</evidence>
<organism evidence="2 3">
    <name type="scientific">Chaetomium strumarium</name>
    <dbReference type="NCBI Taxonomy" id="1170767"/>
    <lineage>
        <taxon>Eukaryota</taxon>
        <taxon>Fungi</taxon>
        <taxon>Dikarya</taxon>
        <taxon>Ascomycota</taxon>
        <taxon>Pezizomycotina</taxon>
        <taxon>Sordariomycetes</taxon>
        <taxon>Sordariomycetidae</taxon>
        <taxon>Sordariales</taxon>
        <taxon>Chaetomiaceae</taxon>
        <taxon>Chaetomium</taxon>
    </lineage>
</organism>